<feature type="region of interest" description="Disordered" evidence="1">
    <location>
        <begin position="106"/>
        <end position="125"/>
    </location>
</feature>
<dbReference type="Proteomes" id="UP000504629">
    <property type="component" value="Unplaced"/>
</dbReference>
<evidence type="ECO:0000313" key="2">
    <source>
        <dbReference type="Proteomes" id="UP000504629"/>
    </source>
</evidence>
<dbReference type="OrthoDB" id="10051617at2759"/>
<feature type="compositionally biased region" description="Basic and acidic residues" evidence="1">
    <location>
        <begin position="134"/>
        <end position="144"/>
    </location>
</feature>
<evidence type="ECO:0000313" key="3">
    <source>
        <dbReference type="RefSeq" id="XP_028028173.1"/>
    </source>
</evidence>
<feature type="region of interest" description="Disordered" evidence="1">
    <location>
        <begin position="133"/>
        <end position="191"/>
    </location>
</feature>
<feature type="region of interest" description="Disordered" evidence="1">
    <location>
        <begin position="358"/>
        <end position="378"/>
    </location>
</feature>
<dbReference type="KEGG" id="bman:114241521"/>
<dbReference type="RefSeq" id="XP_028028173.1">
    <property type="nucleotide sequence ID" value="XM_028172372.1"/>
</dbReference>
<proteinExistence type="predicted"/>
<keyword evidence="2" id="KW-1185">Reference proteome</keyword>
<feature type="compositionally biased region" description="Polar residues" evidence="1">
    <location>
        <begin position="145"/>
        <end position="156"/>
    </location>
</feature>
<feature type="compositionally biased region" description="Polar residues" evidence="1">
    <location>
        <begin position="360"/>
        <end position="378"/>
    </location>
</feature>
<accession>A0A6J2JFW0</accession>
<protein>
    <submittedName>
        <fullName evidence="3">Myb-like protein X</fullName>
    </submittedName>
</protein>
<evidence type="ECO:0000256" key="1">
    <source>
        <dbReference type="SAM" id="MobiDB-lite"/>
    </source>
</evidence>
<dbReference type="Gene3D" id="6.10.140.1020">
    <property type="match status" value="1"/>
</dbReference>
<feature type="compositionally biased region" description="Polar residues" evidence="1">
    <location>
        <begin position="106"/>
        <end position="116"/>
    </location>
</feature>
<feature type="compositionally biased region" description="Polar residues" evidence="1">
    <location>
        <begin position="74"/>
        <end position="92"/>
    </location>
</feature>
<dbReference type="GeneID" id="114241521"/>
<feature type="region of interest" description="Disordered" evidence="1">
    <location>
        <begin position="1"/>
        <end position="96"/>
    </location>
</feature>
<feature type="compositionally biased region" description="Low complexity" evidence="1">
    <location>
        <begin position="1"/>
        <end position="14"/>
    </location>
</feature>
<name>A0A6J2JFW0_BOMMA</name>
<gene>
    <name evidence="3" type="primary">LOC114241521</name>
</gene>
<dbReference type="AlphaFoldDB" id="A0A6J2JFW0"/>
<organism evidence="2 3">
    <name type="scientific">Bombyx mandarina</name>
    <name type="common">Wild silk moth</name>
    <name type="synonym">Wild silkworm</name>
    <dbReference type="NCBI Taxonomy" id="7092"/>
    <lineage>
        <taxon>Eukaryota</taxon>
        <taxon>Metazoa</taxon>
        <taxon>Ecdysozoa</taxon>
        <taxon>Arthropoda</taxon>
        <taxon>Hexapoda</taxon>
        <taxon>Insecta</taxon>
        <taxon>Pterygota</taxon>
        <taxon>Neoptera</taxon>
        <taxon>Endopterygota</taxon>
        <taxon>Lepidoptera</taxon>
        <taxon>Glossata</taxon>
        <taxon>Ditrysia</taxon>
        <taxon>Bombycoidea</taxon>
        <taxon>Bombycidae</taxon>
        <taxon>Bombycinae</taxon>
        <taxon>Bombyx</taxon>
    </lineage>
</organism>
<sequence>MNISNSVPSNNNDSPKPKTPGGISKSLLTPCRRVGLSRNWKKGGVSPFISPLSSNKKIEDRKGASDTPEDNSKNIHCNSSIDTSNKTDTSVTKPLRKRSRTLLTALNENNDQSATSAAPCLENEQQVENIISTPKEKRENEKQQETNQNDVSTPVSHLSKGKRKSFKYKTNQEDQQQDENETLGSPNELKFTRTKSMNETKGKIKNKTGNDNIESKCKMQVSNENCTENQSKKISSHLDSTPQFEFNSCSGCPIINGSCNINTSDIKEKKKISSPNDLSKECIVVLQNNLFKGLLKNETIAQTTKTSKNDKKTSQTLFDSDDEPLINLNKEKHLLDNYDDADFIERKPKLPKLCEEIKDTQNTSSGSQKTKNKTPNMTSKINSQIKDLSDDDEDFDLGSKKTIIIRKTYDKVMKPSKAKSTGSITQKDIDDLKLRIESKKKQLLAKSMTEDTKELRDLIKRWQKGCQDALLELMNLIKMKCPDKSNMDYTEILKALKIPVNLVGYDAENDCFVTPDDESIIMASINNY</sequence>
<reference evidence="3" key="1">
    <citation type="submission" date="2025-08" db="UniProtKB">
        <authorList>
            <consortium name="RefSeq"/>
        </authorList>
    </citation>
    <scope>IDENTIFICATION</scope>
    <source>
        <tissue evidence="3">Silk gland</tissue>
    </source>
</reference>